<dbReference type="KEGG" id="chu:CHU_3119"/>
<proteinExistence type="predicted"/>
<dbReference type="NCBIfam" id="TIGR04183">
    <property type="entry name" value="Por_Secre_tail"/>
    <property type="match status" value="1"/>
</dbReference>
<reference evidence="3 4" key="1">
    <citation type="journal article" date="2007" name="Appl. Environ. Microbiol.">
        <title>Genome sequence of the cellulolytic gliding bacterium Cytophaga hutchinsonii.</title>
        <authorList>
            <person name="Xie G."/>
            <person name="Bruce D.C."/>
            <person name="Challacombe J.F."/>
            <person name="Chertkov O."/>
            <person name="Detter J.C."/>
            <person name="Gilna P."/>
            <person name="Han C.S."/>
            <person name="Lucas S."/>
            <person name="Misra M."/>
            <person name="Myers G.L."/>
            <person name="Richardson P."/>
            <person name="Tapia R."/>
            <person name="Thayer N."/>
            <person name="Thompson L.S."/>
            <person name="Brettin T.S."/>
            <person name="Henrissat B."/>
            <person name="Wilson D.B."/>
            <person name="McBride M.J."/>
        </authorList>
    </citation>
    <scope>NUCLEOTIDE SEQUENCE [LARGE SCALE GENOMIC DNA]</scope>
    <source>
        <strain evidence="4">ATCC 33406 / DSM 1761 / CIP 103989 / NBRC 15051 / NCIMB 9469 / D465</strain>
    </source>
</reference>
<dbReference type="AlphaFoldDB" id="A0A6N4SV37"/>
<dbReference type="PANTHER" id="PTHR37957:SF1">
    <property type="entry name" value="PHYTASE-LIKE DOMAIN-CONTAINING PROTEIN"/>
    <property type="match status" value="1"/>
</dbReference>
<dbReference type="Proteomes" id="UP000001822">
    <property type="component" value="Chromosome"/>
</dbReference>
<evidence type="ECO:0000313" key="4">
    <source>
        <dbReference type="Proteomes" id="UP000001822"/>
    </source>
</evidence>
<keyword evidence="4" id="KW-1185">Reference proteome</keyword>
<organism evidence="3 4">
    <name type="scientific">Cytophaga hutchinsonii (strain ATCC 33406 / DSM 1761 / CIP 103989 / NBRC 15051 / NCIMB 9469 / D465)</name>
    <dbReference type="NCBI Taxonomy" id="269798"/>
    <lineage>
        <taxon>Bacteria</taxon>
        <taxon>Pseudomonadati</taxon>
        <taxon>Bacteroidota</taxon>
        <taxon>Cytophagia</taxon>
        <taxon>Cytophagales</taxon>
        <taxon>Cytophagaceae</taxon>
        <taxon>Cytophaga</taxon>
    </lineage>
</organism>
<dbReference type="InterPro" id="IPR008557">
    <property type="entry name" value="PhoX"/>
</dbReference>
<dbReference type="EMBL" id="CP000383">
    <property type="protein sequence ID" value="ABG60359.1"/>
    <property type="molecule type" value="Genomic_DNA"/>
</dbReference>
<protein>
    <submittedName>
        <fullName evidence="3">CHU large protein possible phytase</fullName>
    </submittedName>
</protein>
<dbReference type="InterPro" id="IPR026444">
    <property type="entry name" value="Secre_tail"/>
</dbReference>
<gene>
    <name evidence="3" type="ordered locus">CHU_3119</name>
</gene>
<evidence type="ECO:0000259" key="1">
    <source>
        <dbReference type="Pfam" id="PF13449"/>
    </source>
</evidence>
<evidence type="ECO:0000259" key="2">
    <source>
        <dbReference type="Pfam" id="PF18962"/>
    </source>
</evidence>
<dbReference type="PANTHER" id="PTHR37957">
    <property type="entry name" value="BLR7070 PROTEIN"/>
    <property type="match status" value="1"/>
</dbReference>
<dbReference type="Pfam" id="PF05787">
    <property type="entry name" value="PhoX"/>
    <property type="match status" value="1"/>
</dbReference>
<evidence type="ECO:0000313" key="3">
    <source>
        <dbReference type="EMBL" id="ABG60359.1"/>
    </source>
</evidence>
<name>A0A6N4SV37_CYTH3</name>
<accession>A0A6N4SV37</accession>
<dbReference type="Pfam" id="PF18962">
    <property type="entry name" value="Por_Secre_tail"/>
    <property type="match status" value="1"/>
</dbReference>
<feature type="domain" description="Secretion system C-terminal sorting" evidence="2">
    <location>
        <begin position="919"/>
        <end position="990"/>
    </location>
</feature>
<dbReference type="Pfam" id="PF13449">
    <property type="entry name" value="Phytase-like"/>
    <property type="match status" value="1"/>
</dbReference>
<feature type="domain" description="Phytase-like" evidence="1">
    <location>
        <begin position="45"/>
        <end position="403"/>
    </location>
</feature>
<dbReference type="InterPro" id="IPR027372">
    <property type="entry name" value="Phytase-like_dom"/>
</dbReference>
<sequence>MLVCFGVLLGAQLDASAQVVKLQDYVNNNSAVIGTFQNINFHEAGFSGLYAIAGTNGTEFWTVSDRGVNVDAASANTAACRPTYDKIYGFQNYAPKIHRIRIHGDSIQILQTISMKRPNGTGATGLLNPTGFGSTSVEQASIDTVLNCANFSVKIAPKDVWGIDSEGIVVDKQGNFWICEEGGPSIWKLNKNGVVINRFTPYGNLPGIEAQDIAIDTVFKYRKNNRGFENIAITPSGKIYALIQSPLLFPSKAVGEATQVHRLLEIDPATNATKVFVYLNAGVIGASGPDQIRLSDWKLSDMAAISDTTFLVIEAALRGATDIKNIYKINIKDATPVTSALYSGLTVEALVNQAGLTANGIVPVKKTLFADMFSIGWDHALEKAEGLAIINDSTIAICNDNDYGQVSPSANGVATATGIKSHLVTFRLKGTNKLNNYKTLTTDLAQGKTGLSTSQTPYLLPFAPGVEFTSILSVKDNVNGYKMVGIPDGLGAYDNNDGTFTLLMNHELGSDKGAVRAHGVIGAFVSKWVINKSDLSVVSGSDLVNTVKLWNGTGYSTFNTASPQASAFNRFCSADLAAPTAYYNSVTGLGTQDRIFMNGEEGGDGRAIAHIATGAEAGTAYELPALGKFSWENSVASPIEGNKTVVAGMDDGTGGQVYFYVGTKTNTGSVVDKAGLTNGKLYGVAVTGLLSETSAGVPAAGTAFTLVDLGDVRAVSLSALNTNSVNAGVTTFLRPEDGAWDPKSPNDFYFATTNAFNSPSRLWKLSFTDASNPESGGTITAVLDGTEGQQMLDNITIDHYGHVLLVEDVGGNPHIGKVWQYTIATDVLKEIAYHDSTRFMNGGVNFLTQDEEASGVLDVESILGKGMFLTVVQAHYGIAGEFVEGGQLLAFTNPDTKNADPITTGVVIEEGTGNTTIKLYPNPTGESATIAMILSEKSQVVVNTYDIQGRAVLPAIKQSLESGEQNISLNTASLSNGTYIVEIVAENVTHRIRVIVIH</sequence>
<dbReference type="SUPFAM" id="SSF63829">
    <property type="entry name" value="Calcium-dependent phosphotriesterase"/>
    <property type="match status" value="1"/>
</dbReference>